<dbReference type="Proteomes" id="UP000292886">
    <property type="component" value="Chromosome"/>
</dbReference>
<evidence type="ECO:0000313" key="2">
    <source>
        <dbReference type="Proteomes" id="UP000292886"/>
    </source>
</evidence>
<organism evidence="1 2">
    <name type="scientific">Periweissella cryptocerci</name>
    <dbReference type="NCBI Taxonomy" id="2506420"/>
    <lineage>
        <taxon>Bacteria</taxon>
        <taxon>Bacillati</taxon>
        <taxon>Bacillota</taxon>
        <taxon>Bacilli</taxon>
        <taxon>Lactobacillales</taxon>
        <taxon>Lactobacillaceae</taxon>
        <taxon>Periweissella</taxon>
    </lineage>
</organism>
<name>A0A4P6YWR8_9LACO</name>
<dbReference type="RefSeq" id="WP_133364328.1">
    <property type="nucleotide sequence ID" value="NZ_CP037940.1"/>
</dbReference>
<proteinExistence type="predicted"/>
<dbReference type="AlphaFoldDB" id="A0A4P6YWR8"/>
<reference evidence="2" key="1">
    <citation type="submission" date="2019-03" db="EMBL/GenBank/DDBJ databases">
        <title>Weissella sp. 26KH-42 Genome sequencing.</title>
        <authorList>
            <person name="Heo J."/>
            <person name="Kim S.-J."/>
            <person name="Kim J.-S."/>
            <person name="Hong S.-B."/>
            <person name="Kwon S.-W."/>
        </authorList>
    </citation>
    <scope>NUCLEOTIDE SEQUENCE [LARGE SCALE GENOMIC DNA]</scope>
    <source>
        <strain evidence="2">26KH-42</strain>
    </source>
</reference>
<evidence type="ECO:0000313" key="1">
    <source>
        <dbReference type="EMBL" id="QBO37251.1"/>
    </source>
</evidence>
<accession>A0A4P6YWR8</accession>
<sequence length="97" mass="11200">MIIQDSYTKTLTNMSLNGLVELSNLKYELIESQAGHINLLQTNFESKKKFVMEPRVTPDYQSTTTLLELIDMQDQVIAQQAAHIVILQCQRYPERVK</sequence>
<protein>
    <submittedName>
        <fullName evidence="1">Uncharacterized protein</fullName>
    </submittedName>
</protein>
<gene>
    <name evidence="1" type="ORF">EQG49_12670</name>
</gene>
<dbReference type="EMBL" id="CP037940">
    <property type="protein sequence ID" value="QBO37251.1"/>
    <property type="molecule type" value="Genomic_DNA"/>
</dbReference>
<keyword evidence="2" id="KW-1185">Reference proteome</keyword>
<dbReference type="KEGG" id="wei:EQG49_12670"/>